<dbReference type="Pfam" id="PF13857">
    <property type="entry name" value="Ank_5"/>
    <property type="match status" value="1"/>
</dbReference>
<dbReference type="GO" id="GO:0019901">
    <property type="term" value="F:protein kinase binding"/>
    <property type="evidence" value="ECO:0007669"/>
    <property type="project" value="TreeGrafter"/>
</dbReference>
<dbReference type="PANTHER" id="PTHR24201">
    <property type="entry name" value="ANK_REP_REGION DOMAIN-CONTAINING PROTEIN"/>
    <property type="match status" value="1"/>
</dbReference>
<dbReference type="OrthoDB" id="163438at2759"/>
<dbReference type="PROSITE" id="PS50088">
    <property type="entry name" value="ANK_REPEAT"/>
    <property type="match status" value="2"/>
</dbReference>
<dbReference type="Proteomes" id="UP000005207">
    <property type="component" value="Linkage group LG23"/>
</dbReference>
<dbReference type="InterPro" id="IPR050776">
    <property type="entry name" value="Ank_Repeat/CDKN_Inhibitor"/>
</dbReference>
<evidence type="ECO:0000313" key="4">
    <source>
        <dbReference type="Ensembl" id="ENSONIP00000049320.1"/>
    </source>
</evidence>
<name>A0A669CMT4_ORENI</name>
<dbReference type="SMART" id="SM00248">
    <property type="entry name" value="ANK"/>
    <property type="match status" value="4"/>
</dbReference>
<dbReference type="FunCoup" id="A0A669CMT4">
    <property type="interactions" value="106"/>
</dbReference>
<evidence type="ECO:0000313" key="5">
    <source>
        <dbReference type="Proteomes" id="UP000005207"/>
    </source>
</evidence>
<evidence type="ECO:0000256" key="3">
    <source>
        <dbReference type="PROSITE-ProRule" id="PRU00023"/>
    </source>
</evidence>
<dbReference type="GeneTree" id="ENSGT00940000160194"/>
<dbReference type="GO" id="GO:0005737">
    <property type="term" value="C:cytoplasm"/>
    <property type="evidence" value="ECO:0007669"/>
    <property type="project" value="TreeGrafter"/>
</dbReference>
<accession>A0A669CMT4</accession>
<dbReference type="RefSeq" id="XP_025758758.1">
    <property type="nucleotide sequence ID" value="XM_025902973.1"/>
</dbReference>
<dbReference type="InParanoid" id="A0A669CMT4"/>
<dbReference type="GO" id="GO:0005634">
    <property type="term" value="C:nucleus"/>
    <property type="evidence" value="ECO:0007669"/>
    <property type="project" value="TreeGrafter"/>
</dbReference>
<dbReference type="Ensembl" id="ENSONIT00000077634.1">
    <property type="protein sequence ID" value="ENSONIP00000049320.1"/>
    <property type="gene ID" value="ENSONIG00000002011.2"/>
</dbReference>
<feature type="repeat" description="ANK" evidence="3">
    <location>
        <begin position="118"/>
        <end position="150"/>
    </location>
</feature>
<dbReference type="Gene3D" id="1.25.40.20">
    <property type="entry name" value="Ankyrin repeat-containing domain"/>
    <property type="match status" value="1"/>
</dbReference>
<organism evidence="4 5">
    <name type="scientific">Oreochromis niloticus</name>
    <name type="common">Nile tilapia</name>
    <name type="synonym">Tilapia nilotica</name>
    <dbReference type="NCBI Taxonomy" id="8128"/>
    <lineage>
        <taxon>Eukaryota</taxon>
        <taxon>Metazoa</taxon>
        <taxon>Chordata</taxon>
        <taxon>Craniata</taxon>
        <taxon>Vertebrata</taxon>
        <taxon>Euteleostomi</taxon>
        <taxon>Actinopterygii</taxon>
        <taxon>Neopterygii</taxon>
        <taxon>Teleostei</taxon>
        <taxon>Neoteleostei</taxon>
        <taxon>Acanthomorphata</taxon>
        <taxon>Ovalentaria</taxon>
        <taxon>Cichlomorphae</taxon>
        <taxon>Cichliformes</taxon>
        <taxon>Cichlidae</taxon>
        <taxon>African cichlids</taxon>
        <taxon>Pseudocrenilabrinae</taxon>
        <taxon>Oreochromini</taxon>
        <taxon>Oreochromis</taxon>
    </lineage>
</organism>
<sequence>MMQGWEGHVSDFSVFGQSTILDYFSLKHSLLKYLGDKFACFVLRFKGTPDMSLSDQLCNACATGNLLEIITLLQNGADVNGKNVFNRTAIQVVKLGDSRVIETLLQAGANPNVPDPSCGLTVTHDAAREGFVDSVRALLTYGADVNIADEKGNLPLHLAASKGHVEVVRLLIGYTENRGVRNNDGLTAEQLARGNSHTDTATFIQNHQ</sequence>
<reference evidence="4" key="3">
    <citation type="submission" date="2025-09" db="UniProtKB">
        <authorList>
            <consortium name="Ensembl"/>
        </authorList>
    </citation>
    <scope>IDENTIFICATION</scope>
</reference>
<dbReference type="InterPro" id="IPR002110">
    <property type="entry name" value="Ankyrin_rpt"/>
</dbReference>
<dbReference type="GO" id="GO:2000045">
    <property type="term" value="P:regulation of G1/S transition of mitotic cell cycle"/>
    <property type="evidence" value="ECO:0007669"/>
    <property type="project" value="TreeGrafter"/>
</dbReference>
<protein>
    <submittedName>
        <fullName evidence="4">Cyclin-dependent kinase inhibitor 2C (p18, inhibits CDK4)</fullName>
    </submittedName>
</protein>
<keyword evidence="5" id="KW-1185">Reference proteome</keyword>
<dbReference type="GeneID" id="109194384"/>
<dbReference type="AlphaFoldDB" id="A0A669CMT4"/>
<gene>
    <name evidence="4" type="primary">LOC109194384</name>
</gene>
<keyword evidence="1" id="KW-0677">Repeat</keyword>
<evidence type="ECO:0000256" key="1">
    <source>
        <dbReference type="ARBA" id="ARBA00022737"/>
    </source>
</evidence>
<dbReference type="SUPFAM" id="SSF48403">
    <property type="entry name" value="Ankyrin repeat"/>
    <property type="match status" value="1"/>
</dbReference>
<proteinExistence type="predicted"/>
<dbReference type="PANTHER" id="PTHR24201:SF8">
    <property type="entry name" value="CYCLIN-DEPENDENT KINASE 4 INHIBITOR B"/>
    <property type="match status" value="1"/>
</dbReference>
<dbReference type="GO" id="GO:0004861">
    <property type="term" value="F:cyclin-dependent protein serine/threonine kinase inhibitor activity"/>
    <property type="evidence" value="ECO:0007669"/>
    <property type="project" value="TreeGrafter"/>
</dbReference>
<dbReference type="PROSITE" id="PS50297">
    <property type="entry name" value="ANK_REP_REGION"/>
    <property type="match status" value="2"/>
</dbReference>
<dbReference type="Pfam" id="PF00023">
    <property type="entry name" value="Ank"/>
    <property type="match status" value="1"/>
</dbReference>
<feature type="repeat" description="ANK" evidence="3">
    <location>
        <begin position="151"/>
        <end position="183"/>
    </location>
</feature>
<dbReference type="GO" id="GO:0008285">
    <property type="term" value="P:negative regulation of cell population proliferation"/>
    <property type="evidence" value="ECO:0007669"/>
    <property type="project" value="TreeGrafter"/>
</dbReference>
<reference evidence="5" key="1">
    <citation type="submission" date="2012-01" db="EMBL/GenBank/DDBJ databases">
        <title>The Genome Sequence of Oreochromis niloticus (Nile Tilapia).</title>
        <authorList>
            <consortium name="Broad Institute Genome Assembly Team"/>
            <consortium name="Broad Institute Sequencing Platform"/>
            <person name="Di Palma F."/>
            <person name="Johnson J."/>
            <person name="Lander E.S."/>
            <person name="Lindblad-Toh K."/>
        </authorList>
    </citation>
    <scope>NUCLEOTIDE SEQUENCE [LARGE SCALE GENOMIC DNA]</scope>
</reference>
<reference evidence="4" key="2">
    <citation type="submission" date="2025-08" db="UniProtKB">
        <authorList>
            <consortium name="Ensembl"/>
        </authorList>
    </citation>
    <scope>IDENTIFICATION</scope>
</reference>
<dbReference type="InterPro" id="IPR036770">
    <property type="entry name" value="Ankyrin_rpt-contain_sf"/>
</dbReference>
<evidence type="ECO:0000256" key="2">
    <source>
        <dbReference type="ARBA" id="ARBA00023043"/>
    </source>
</evidence>
<keyword evidence="2 3" id="KW-0040">ANK repeat</keyword>